<feature type="compositionally biased region" description="Basic and acidic residues" evidence="1">
    <location>
        <begin position="1"/>
        <end position="17"/>
    </location>
</feature>
<gene>
    <name evidence="2" type="ORF">Hamer_G021484</name>
</gene>
<accession>A0A8J5MW59</accession>
<feature type="region of interest" description="Disordered" evidence="1">
    <location>
        <begin position="1"/>
        <end position="43"/>
    </location>
</feature>
<comment type="caution">
    <text evidence="2">The sequence shown here is derived from an EMBL/GenBank/DDBJ whole genome shotgun (WGS) entry which is preliminary data.</text>
</comment>
<organism evidence="2 3">
    <name type="scientific">Homarus americanus</name>
    <name type="common">American lobster</name>
    <dbReference type="NCBI Taxonomy" id="6706"/>
    <lineage>
        <taxon>Eukaryota</taxon>
        <taxon>Metazoa</taxon>
        <taxon>Ecdysozoa</taxon>
        <taxon>Arthropoda</taxon>
        <taxon>Crustacea</taxon>
        <taxon>Multicrustacea</taxon>
        <taxon>Malacostraca</taxon>
        <taxon>Eumalacostraca</taxon>
        <taxon>Eucarida</taxon>
        <taxon>Decapoda</taxon>
        <taxon>Pleocyemata</taxon>
        <taxon>Astacidea</taxon>
        <taxon>Nephropoidea</taxon>
        <taxon>Nephropidae</taxon>
        <taxon>Homarus</taxon>
    </lineage>
</organism>
<proteinExistence type="predicted"/>
<sequence>MEPKSIKLEREGGKDDLANQEASNDSRAPSLVQGLTNQDSRNTRTKGVVSTQVSYQCRCRINASVISSCVISTQVSYQRKCRINAGVVSTQVLYQCRCRINASVISSRVISTQVSYQRRCRINAGVVSTQVSYQRKCHIITCLINAGVRISTQVSRINAGVRINASVISSVSYQRGCRIQRRCLA</sequence>
<name>A0A8J5MW59_HOMAM</name>
<dbReference type="EMBL" id="JAHLQT010024416">
    <property type="protein sequence ID" value="KAG7165274.1"/>
    <property type="molecule type" value="Genomic_DNA"/>
</dbReference>
<evidence type="ECO:0000313" key="2">
    <source>
        <dbReference type="EMBL" id="KAG7165274.1"/>
    </source>
</evidence>
<reference evidence="2" key="1">
    <citation type="journal article" date="2021" name="Sci. Adv.">
        <title>The American lobster genome reveals insights on longevity, neural, and immune adaptations.</title>
        <authorList>
            <person name="Polinski J.M."/>
            <person name="Zimin A.V."/>
            <person name="Clark K.F."/>
            <person name="Kohn A.B."/>
            <person name="Sadowski N."/>
            <person name="Timp W."/>
            <person name="Ptitsyn A."/>
            <person name="Khanna P."/>
            <person name="Romanova D.Y."/>
            <person name="Williams P."/>
            <person name="Greenwood S.J."/>
            <person name="Moroz L.L."/>
            <person name="Walt D.R."/>
            <person name="Bodnar A.G."/>
        </authorList>
    </citation>
    <scope>NUCLEOTIDE SEQUENCE</scope>
    <source>
        <strain evidence="2">GMGI-L3</strain>
    </source>
</reference>
<feature type="compositionally biased region" description="Polar residues" evidence="1">
    <location>
        <begin position="20"/>
        <end position="40"/>
    </location>
</feature>
<dbReference type="AlphaFoldDB" id="A0A8J5MW59"/>
<dbReference type="Proteomes" id="UP000747542">
    <property type="component" value="Unassembled WGS sequence"/>
</dbReference>
<keyword evidence="3" id="KW-1185">Reference proteome</keyword>
<evidence type="ECO:0000313" key="3">
    <source>
        <dbReference type="Proteomes" id="UP000747542"/>
    </source>
</evidence>
<protein>
    <submittedName>
        <fullName evidence="2">Uncharacterized protein</fullName>
    </submittedName>
</protein>
<evidence type="ECO:0000256" key="1">
    <source>
        <dbReference type="SAM" id="MobiDB-lite"/>
    </source>
</evidence>
<dbReference type="Gene3D" id="2.160.10.10">
    <property type="entry name" value="Hexapeptide repeat proteins"/>
    <property type="match status" value="1"/>
</dbReference>